<organism evidence="2 3">
    <name type="scientific">Hanseniaspora valbyensis NRRL Y-1626</name>
    <dbReference type="NCBI Taxonomy" id="766949"/>
    <lineage>
        <taxon>Eukaryota</taxon>
        <taxon>Fungi</taxon>
        <taxon>Dikarya</taxon>
        <taxon>Ascomycota</taxon>
        <taxon>Saccharomycotina</taxon>
        <taxon>Saccharomycetes</taxon>
        <taxon>Saccharomycodales</taxon>
        <taxon>Saccharomycodaceae</taxon>
        <taxon>Hanseniaspora</taxon>
    </lineage>
</organism>
<feature type="region of interest" description="Disordered" evidence="1">
    <location>
        <begin position="30"/>
        <end position="56"/>
    </location>
</feature>
<evidence type="ECO:0000313" key="2">
    <source>
        <dbReference type="EMBL" id="OBA25692.1"/>
    </source>
</evidence>
<evidence type="ECO:0000313" key="3">
    <source>
        <dbReference type="Proteomes" id="UP000092321"/>
    </source>
</evidence>
<name>A0A1B7TAD2_9ASCO</name>
<sequence length="153" mass="17473">MSLNNFYDKIIANDNDADCESEFAISSQGHISRSYSPMQQRCSDKENSPSPEPILPHYVSKQFKNKVFKNKLRTRQKKISKLPLSKDVGIKLPRLHLIKVANKFSTESQPKCENNTFTNDCDDVSDVYDCIDLTDVDSLTSYFLSEKLKKATL</sequence>
<evidence type="ECO:0000256" key="1">
    <source>
        <dbReference type="SAM" id="MobiDB-lite"/>
    </source>
</evidence>
<dbReference type="Proteomes" id="UP000092321">
    <property type="component" value="Unassembled WGS sequence"/>
</dbReference>
<comment type="caution">
    <text evidence="2">The sequence shown here is derived from an EMBL/GenBank/DDBJ whole genome shotgun (WGS) entry which is preliminary data.</text>
</comment>
<protein>
    <submittedName>
        <fullName evidence="2">Uncharacterized protein</fullName>
    </submittedName>
</protein>
<dbReference type="EMBL" id="LXPE01000053">
    <property type="protein sequence ID" value="OBA25692.1"/>
    <property type="molecule type" value="Genomic_DNA"/>
</dbReference>
<dbReference type="AlphaFoldDB" id="A0A1B7TAD2"/>
<accession>A0A1B7TAD2</accession>
<feature type="non-terminal residue" evidence="2">
    <location>
        <position position="153"/>
    </location>
</feature>
<proteinExistence type="predicted"/>
<gene>
    <name evidence="2" type="ORF">HANVADRAFT_53734</name>
</gene>
<keyword evidence="3" id="KW-1185">Reference proteome</keyword>
<feature type="compositionally biased region" description="Polar residues" evidence="1">
    <location>
        <begin position="30"/>
        <end position="41"/>
    </location>
</feature>
<reference evidence="3" key="1">
    <citation type="journal article" date="2016" name="Proc. Natl. Acad. Sci. U.S.A.">
        <title>Comparative genomics of biotechnologically important yeasts.</title>
        <authorList>
            <person name="Riley R."/>
            <person name="Haridas S."/>
            <person name="Wolfe K.H."/>
            <person name="Lopes M.R."/>
            <person name="Hittinger C.T."/>
            <person name="Goeker M."/>
            <person name="Salamov A.A."/>
            <person name="Wisecaver J.H."/>
            <person name="Long T.M."/>
            <person name="Calvey C.H."/>
            <person name="Aerts A.L."/>
            <person name="Barry K.W."/>
            <person name="Choi C."/>
            <person name="Clum A."/>
            <person name="Coughlan A.Y."/>
            <person name="Deshpande S."/>
            <person name="Douglass A.P."/>
            <person name="Hanson S.J."/>
            <person name="Klenk H.-P."/>
            <person name="LaButti K.M."/>
            <person name="Lapidus A."/>
            <person name="Lindquist E.A."/>
            <person name="Lipzen A.M."/>
            <person name="Meier-Kolthoff J.P."/>
            <person name="Ohm R.A."/>
            <person name="Otillar R.P."/>
            <person name="Pangilinan J.L."/>
            <person name="Peng Y."/>
            <person name="Rokas A."/>
            <person name="Rosa C.A."/>
            <person name="Scheuner C."/>
            <person name="Sibirny A.A."/>
            <person name="Slot J.C."/>
            <person name="Stielow J.B."/>
            <person name="Sun H."/>
            <person name="Kurtzman C.P."/>
            <person name="Blackwell M."/>
            <person name="Grigoriev I.V."/>
            <person name="Jeffries T.W."/>
        </authorList>
    </citation>
    <scope>NUCLEOTIDE SEQUENCE [LARGE SCALE GENOMIC DNA]</scope>
    <source>
        <strain evidence="3">NRRL Y-1626</strain>
    </source>
</reference>